<name>A0A7M5XKM1_9CNID</name>
<keyword evidence="1" id="KW-1133">Transmembrane helix</keyword>
<dbReference type="Proteomes" id="UP000594262">
    <property type="component" value="Unplaced"/>
</dbReference>
<evidence type="ECO:0000313" key="2">
    <source>
        <dbReference type="EnsemblMetazoa" id="CLYHEMP025295.1"/>
    </source>
</evidence>
<dbReference type="PANTHER" id="PTHR33444:SF2">
    <property type="entry name" value="MARVEL DOMAIN-CONTAINING PROTEIN"/>
    <property type="match status" value="1"/>
</dbReference>
<reference evidence="2" key="1">
    <citation type="submission" date="2021-01" db="UniProtKB">
        <authorList>
            <consortium name="EnsemblMetazoa"/>
        </authorList>
    </citation>
    <scope>IDENTIFICATION</scope>
</reference>
<dbReference type="InterPro" id="IPR040350">
    <property type="entry name" value="TMEM272"/>
</dbReference>
<evidence type="ECO:0000256" key="1">
    <source>
        <dbReference type="SAM" id="Phobius"/>
    </source>
</evidence>
<dbReference type="AlphaFoldDB" id="A0A7M5XKM1"/>
<organism evidence="2 3">
    <name type="scientific">Clytia hemisphaerica</name>
    <dbReference type="NCBI Taxonomy" id="252671"/>
    <lineage>
        <taxon>Eukaryota</taxon>
        <taxon>Metazoa</taxon>
        <taxon>Cnidaria</taxon>
        <taxon>Hydrozoa</taxon>
        <taxon>Hydroidolina</taxon>
        <taxon>Leptothecata</taxon>
        <taxon>Obeliida</taxon>
        <taxon>Clytiidae</taxon>
        <taxon>Clytia</taxon>
    </lineage>
</organism>
<evidence type="ECO:0000313" key="3">
    <source>
        <dbReference type="Proteomes" id="UP000594262"/>
    </source>
</evidence>
<dbReference type="RefSeq" id="XP_066920198.1">
    <property type="nucleotide sequence ID" value="XM_067064097.1"/>
</dbReference>
<proteinExistence type="predicted"/>
<dbReference type="GeneID" id="136807518"/>
<keyword evidence="1" id="KW-0812">Transmembrane</keyword>
<feature type="transmembrane region" description="Helical" evidence="1">
    <location>
        <begin position="122"/>
        <end position="143"/>
    </location>
</feature>
<accession>A0A7M5XKM1</accession>
<dbReference type="PANTHER" id="PTHR33444">
    <property type="entry name" value="SI:DKEY-19B23.12-RELATED"/>
    <property type="match status" value="1"/>
</dbReference>
<keyword evidence="1" id="KW-0472">Membrane</keyword>
<dbReference type="OrthoDB" id="6157510at2759"/>
<protein>
    <submittedName>
        <fullName evidence="2">Uncharacterized protein</fullName>
    </submittedName>
</protein>
<feature type="transmembrane region" description="Helical" evidence="1">
    <location>
        <begin position="6"/>
        <end position="29"/>
    </location>
</feature>
<feature type="transmembrane region" description="Helical" evidence="1">
    <location>
        <begin position="41"/>
        <end position="68"/>
    </location>
</feature>
<feature type="transmembrane region" description="Helical" evidence="1">
    <location>
        <begin position="74"/>
        <end position="101"/>
    </location>
</feature>
<dbReference type="EnsemblMetazoa" id="CLYHEMT025295.1">
    <property type="protein sequence ID" value="CLYHEMP025295.1"/>
    <property type="gene ID" value="CLYHEMG025295"/>
</dbReference>
<keyword evidence="3" id="KW-1185">Reference proteome</keyword>
<sequence length="150" mass="16185">MGAGGAAVAGGICTIAILSAIPIAMIVLGTQHMDDCPMEPWIPKCMVVGGAATLVLFLCILLMLICGAMDSKGGVLFCTVLVVLLALFLFGWQIASSYWVFKEWSGWDKVKDDITKGCHKDTYLFIFSLLIIYWVTCPCQGGGSKLRDNN</sequence>